<evidence type="ECO:0000313" key="1">
    <source>
        <dbReference type="EMBL" id="EGI76178.1"/>
    </source>
</evidence>
<dbReference type="eggNOG" id="ENOG50320QE">
    <property type="taxonomic scope" value="Bacteria"/>
</dbReference>
<dbReference type="RefSeq" id="WP_006298569.1">
    <property type="nucleotide sequence ID" value="NZ_AEGR01000078.1"/>
</dbReference>
<gene>
    <name evidence="1" type="ORF">HGR_12412</name>
</gene>
<keyword evidence="2" id="KW-1185">Reference proteome</keyword>
<reference evidence="1 2" key="1">
    <citation type="journal article" date="2011" name="EMBO J.">
        <title>Structural diversity of bacterial flagellar motors.</title>
        <authorList>
            <person name="Chen S."/>
            <person name="Beeby M."/>
            <person name="Murphy G.E."/>
            <person name="Leadbetter J.R."/>
            <person name="Hendrixson D.R."/>
            <person name="Briegel A."/>
            <person name="Li Z."/>
            <person name="Shi J."/>
            <person name="Tocheva E.I."/>
            <person name="Muller A."/>
            <person name="Dobro M.J."/>
            <person name="Jensen G.J."/>
        </authorList>
    </citation>
    <scope>NUCLEOTIDE SEQUENCE [LARGE SCALE GENOMIC DNA]</scope>
    <source>
        <strain evidence="1 2">ATCC 19624</strain>
    </source>
</reference>
<accession>F3KVJ5</accession>
<name>F3KVJ5_9BURK</name>
<proteinExistence type="predicted"/>
<dbReference type="EMBL" id="AEGR01000078">
    <property type="protein sequence ID" value="EGI76178.1"/>
    <property type="molecule type" value="Genomic_DNA"/>
</dbReference>
<sequence>MNLQDLVRRVDELLALGEKVVNTRYSTDDRYSVNFVQAAPMAEFRAAVLSFVDRVYGREHPHFEEFQKRAGKHFLTDAEEGISIVNAIRGEIAGGWLFSVKSLANAEVFADFVEMAEHLLDSGYKDSAAVMAGAVLEEHVRQLCRRRGIEIEDAKDGKPVPKKADRLNAELARMEAYSKLDQKLLTAWFDLRNNAAHGKYDAYSAELVGQMITGVLDFMARNPS</sequence>
<dbReference type="OrthoDB" id="1435962at2"/>
<dbReference type="Proteomes" id="UP000016368">
    <property type="component" value="Unassembled WGS sequence"/>
</dbReference>
<evidence type="ECO:0000313" key="2">
    <source>
        <dbReference type="Proteomes" id="UP000016368"/>
    </source>
</evidence>
<protein>
    <recommendedName>
        <fullName evidence="3">DUF4145 domain-containing protein</fullName>
    </recommendedName>
</protein>
<dbReference type="AlphaFoldDB" id="F3KVJ5"/>
<evidence type="ECO:0008006" key="3">
    <source>
        <dbReference type="Google" id="ProtNLM"/>
    </source>
</evidence>
<organism evidence="1 2">
    <name type="scientific">Hylemonella gracilis ATCC 19624</name>
    <dbReference type="NCBI Taxonomy" id="887062"/>
    <lineage>
        <taxon>Bacteria</taxon>
        <taxon>Pseudomonadati</taxon>
        <taxon>Pseudomonadota</taxon>
        <taxon>Betaproteobacteria</taxon>
        <taxon>Burkholderiales</taxon>
        <taxon>Comamonadaceae</taxon>
        <taxon>Hylemonella</taxon>
    </lineage>
</organism>
<comment type="caution">
    <text evidence="1">The sequence shown here is derived from an EMBL/GenBank/DDBJ whole genome shotgun (WGS) entry which is preliminary data.</text>
</comment>